<evidence type="ECO:0000256" key="8">
    <source>
        <dbReference type="ARBA" id="ARBA00022840"/>
    </source>
</evidence>
<evidence type="ECO:0000313" key="12">
    <source>
        <dbReference type="Proteomes" id="UP000294616"/>
    </source>
</evidence>
<dbReference type="GO" id="GO:0002949">
    <property type="term" value="P:tRNA threonylcarbamoyladenosine modification"/>
    <property type="evidence" value="ECO:0007669"/>
    <property type="project" value="InterPro"/>
</dbReference>
<proteinExistence type="inferred from homology"/>
<evidence type="ECO:0000256" key="2">
    <source>
        <dbReference type="ARBA" id="ARBA00007599"/>
    </source>
</evidence>
<keyword evidence="5" id="KW-0819">tRNA processing</keyword>
<dbReference type="OrthoDB" id="9815896at2"/>
<keyword evidence="9" id="KW-0460">Magnesium</keyword>
<evidence type="ECO:0000256" key="6">
    <source>
        <dbReference type="ARBA" id="ARBA00022723"/>
    </source>
</evidence>
<evidence type="ECO:0000256" key="4">
    <source>
        <dbReference type="ARBA" id="ARBA00022490"/>
    </source>
</evidence>
<dbReference type="EMBL" id="SMGO01000002">
    <property type="protein sequence ID" value="TCK82961.1"/>
    <property type="molecule type" value="Genomic_DNA"/>
</dbReference>
<comment type="subcellular location">
    <subcellularLocation>
        <location evidence="1">Cytoplasm</location>
    </subcellularLocation>
</comment>
<keyword evidence="12" id="KW-1185">Reference proteome</keyword>
<dbReference type="GO" id="GO:0046872">
    <property type="term" value="F:metal ion binding"/>
    <property type="evidence" value="ECO:0007669"/>
    <property type="project" value="UniProtKB-KW"/>
</dbReference>
<dbReference type="GO" id="GO:0005524">
    <property type="term" value="F:ATP binding"/>
    <property type="evidence" value="ECO:0007669"/>
    <property type="project" value="UniProtKB-KW"/>
</dbReference>
<dbReference type="Gene3D" id="3.40.50.300">
    <property type="entry name" value="P-loop containing nucleotide triphosphate hydrolases"/>
    <property type="match status" value="1"/>
</dbReference>
<organism evidence="11 12">
    <name type="scientific">Albibacterium bauzanense</name>
    <dbReference type="NCBI Taxonomy" id="653929"/>
    <lineage>
        <taxon>Bacteria</taxon>
        <taxon>Pseudomonadati</taxon>
        <taxon>Bacteroidota</taxon>
        <taxon>Sphingobacteriia</taxon>
        <taxon>Sphingobacteriales</taxon>
        <taxon>Sphingobacteriaceae</taxon>
        <taxon>Albibacterium</taxon>
    </lineage>
</organism>
<keyword evidence="7" id="KW-0547">Nucleotide-binding</keyword>
<dbReference type="AlphaFoldDB" id="A0A4V2PXQ2"/>
<sequence length="157" mass="18156">MEESQWRKLSFHTFHIAPNNLKEIILNQLNQLPQVATQLLELAGEKKVFLFEAPMGAGKTTIIKALCKELGVEDPITSPTFSIVNEYIGKDGPIYHFDFYRLKDEQEAYDLGYEEYFYSGNYCFVEWPQKINSLLPDDAFLIQIEVVDQTRLLKIDA</sequence>
<evidence type="ECO:0000256" key="5">
    <source>
        <dbReference type="ARBA" id="ARBA00022694"/>
    </source>
</evidence>
<dbReference type="InterPro" id="IPR027417">
    <property type="entry name" value="P-loop_NTPase"/>
</dbReference>
<dbReference type="PANTHER" id="PTHR33540:SF2">
    <property type="entry name" value="TRNA THREONYLCARBAMOYLADENOSINE BIOSYNTHESIS PROTEIN TSAE"/>
    <property type="match status" value="1"/>
</dbReference>
<evidence type="ECO:0000256" key="1">
    <source>
        <dbReference type="ARBA" id="ARBA00004496"/>
    </source>
</evidence>
<dbReference type="PANTHER" id="PTHR33540">
    <property type="entry name" value="TRNA THREONYLCARBAMOYLADENOSINE BIOSYNTHESIS PROTEIN TSAE"/>
    <property type="match status" value="1"/>
</dbReference>
<dbReference type="SUPFAM" id="SSF52540">
    <property type="entry name" value="P-loop containing nucleoside triphosphate hydrolases"/>
    <property type="match status" value="1"/>
</dbReference>
<comment type="caution">
    <text evidence="11">The sequence shown here is derived from an EMBL/GenBank/DDBJ whole genome shotgun (WGS) entry which is preliminary data.</text>
</comment>
<dbReference type="InterPro" id="IPR003442">
    <property type="entry name" value="T6A_TsaE"/>
</dbReference>
<evidence type="ECO:0000256" key="9">
    <source>
        <dbReference type="ARBA" id="ARBA00022842"/>
    </source>
</evidence>
<reference evidence="11 12" key="1">
    <citation type="submission" date="2019-03" db="EMBL/GenBank/DDBJ databases">
        <title>Genomic Encyclopedia of Archaeal and Bacterial Type Strains, Phase II (KMG-II): from individual species to whole genera.</title>
        <authorList>
            <person name="Goeker M."/>
        </authorList>
    </citation>
    <scope>NUCLEOTIDE SEQUENCE [LARGE SCALE GENOMIC DNA]</scope>
    <source>
        <strain evidence="11 12">DSM 22554</strain>
    </source>
</reference>
<protein>
    <recommendedName>
        <fullName evidence="3">tRNA threonylcarbamoyladenosine biosynthesis protein TsaE</fullName>
    </recommendedName>
    <alternativeName>
        <fullName evidence="10">t(6)A37 threonylcarbamoyladenosine biosynthesis protein TsaE</fullName>
    </alternativeName>
</protein>
<evidence type="ECO:0000313" key="11">
    <source>
        <dbReference type="EMBL" id="TCK82961.1"/>
    </source>
</evidence>
<keyword evidence="6" id="KW-0479">Metal-binding</keyword>
<evidence type="ECO:0000256" key="10">
    <source>
        <dbReference type="ARBA" id="ARBA00032441"/>
    </source>
</evidence>
<evidence type="ECO:0000256" key="7">
    <source>
        <dbReference type="ARBA" id="ARBA00022741"/>
    </source>
</evidence>
<accession>A0A4V2PXQ2</accession>
<dbReference type="NCBIfam" id="TIGR00150">
    <property type="entry name" value="T6A_YjeE"/>
    <property type="match status" value="1"/>
</dbReference>
<keyword evidence="4" id="KW-0963">Cytoplasm</keyword>
<dbReference type="Pfam" id="PF02367">
    <property type="entry name" value="TsaE"/>
    <property type="match status" value="1"/>
</dbReference>
<name>A0A4V2PXQ2_9SPHI</name>
<dbReference type="Proteomes" id="UP000294616">
    <property type="component" value="Unassembled WGS sequence"/>
</dbReference>
<dbReference type="GO" id="GO:0005737">
    <property type="term" value="C:cytoplasm"/>
    <property type="evidence" value="ECO:0007669"/>
    <property type="project" value="UniProtKB-SubCell"/>
</dbReference>
<gene>
    <name evidence="11" type="ORF">C8N28_1548</name>
</gene>
<evidence type="ECO:0000256" key="3">
    <source>
        <dbReference type="ARBA" id="ARBA00019010"/>
    </source>
</evidence>
<comment type="similarity">
    <text evidence="2">Belongs to the TsaE family.</text>
</comment>
<keyword evidence="8" id="KW-0067">ATP-binding</keyword>